<keyword evidence="3" id="KW-0624">Polysaccharide degradation</keyword>
<dbReference type="EC" id="3.2.1.-" evidence="3"/>
<dbReference type="AlphaFoldDB" id="A0A6L7ESA6"/>
<protein>
    <recommendedName>
        <fullName evidence="3">Glucanase</fullName>
        <ecNumber evidence="3">3.2.1.-</ecNumber>
    </recommendedName>
</protein>
<dbReference type="RefSeq" id="WP_160878274.1">
    <property type="nucleotide sequence ID" value="NZ_WUEK01000007.1"/>
</dbReference>
<dbReference type="GO" id="GO:0030245">
    <property type="term" value="P:cellulose catabolic process"/>
    <property type="evidence" value="ECO:0007669"/>
    <property type="project" value="UniProtKB-KW"/>
</dbReference>
<feature type="chain" id="PRO_5039754273" description="Glucanase" evidence="3">
    <location>
        <begin position="20"/>
        <end position="440"/>
    </location>
</feature>
<feature type="compositionally biased region" description="Low complexity" evidence="4">
    <location>
        <begin position="24"/>
        <end position="47"/>
    </location>
</feature>
<feature type="region of interest" description="Disordered" evidence="4">
    <location>
        <begin position="70"/>
        <end position="97"/>
    </location>
</feature>
<keyword evidence="3" id="KW-0378">Hydrolase</keyword>
<dbReference type="GO" id="GO:0004553">
    <property type="term" value="F:hydrolase activity, hydrolyzing O-glycosyl compounds"/>
    <property type="evidence" value="ECO:0007669"/>
    <property type="project" value="InterPro"/>
</dbReference>
<reference evidence="5 6" key="1">
    <citation type="submission" date="2019-12" db="EMBL/GenBank/DDBJ databases">
        <authorList>
            <person name="Kun Z."/>
        </authorList>
    </citation>
    <scope>NUCLEOTIDE SEQUENCE [LARGE SCALE GENOMIC DNA]</scope>
    <source>
        <strain evidence="5 6">YIM 123512</strain>
    </source>
</reference>
<feature type="signal peptide" evidence="3">
    <location>
        <begin position="1"/>
        <end position="19"/>
    </location>
</feature>
<feature type="region of interest" description="Disordered" evidence="4">
    <location>
        <begin position="24"/>
        <end position="56"/>
    </location>
</feature>
<evidence type="ECO:0000256" key="3">
    <source>
        <dbReference type="RuleBase" id="RU361186"/>
    </source>
</evidence>
<organism evidence="5 6">
    <name type="scientific">Nocardioides flavescens</name>
    <dbReference type="NCBI Taxonomy" id="2691959"/>
    <lineage>
        <taxon>Bacteria</taxon>
        <taxon>Bacillati</taxon>
        <taxon>Actinomycetota</taxon>
        <taxon>Actinomycetes</taxon>
        <taxon>Propionibacteriales</taxon>
        <taxon>Nocardioidaceae</taxon>
        <taxon>Nocardioides</taxon>
    </lineage>
</organism>
<feature type="binding site" evidence="2">
    <location>
        <position position="274"/>
    </location>
    <ligand>
        <name>substrate</name>
    </ligand>
</feature>
<feature type="active site" description="Proton donor" evidence="1">
    <location>
        <position position="232"/>
    </location>
</feature>
<evidence type="ECO:0000313" key="5">
    <source>
        <dbReference type="EMBL" id="MXG90327.1"/>
    </source>
</evidence>
<dbReference type="InterPro" id="IPR036434">
    <property type="entry name" value="Beta_cellobiohydrolase_sf"/>
</dbReference>
<evidence type="ECO:0000256" key="4">
    <source>
        <dbReference type="SAM" id="MobiDB-lite"/>
    </source>
</evidence>
<dbReference type="PIRSF" id="PIRSF001100">
    <property type="entry name" value="Beta_cellobiohydrolase"/>
    <property type="match status" value="1"/>
</dbReference>
<dbReference type="PANTHER" id="PTHR34876">
    <property type="match status" value="1"/>
</dbReference>
<proteinExistence type="inferred from homology"/>
<comment type="similarity">
    <text evidence="3">Belongs to the glycosyl hydrolase family 6.</text>
</comment>
<comment type="caution">
    <text evidence="5">The sequence shown here is derived from an EMBL/GenBank/DDBJ whole genome shotgun (WGS) entry which is preliminary data.</text>
</comment>
<dbReference type="PANTHER" id="PTHR34876:SF4">
    <property type="entry name" value="1,4-BETA-D-GLUCAN CELLOBIOHYDROLASE C-RELATED"/>
    <property type="match status" value="1"/>
</dbReference>
<dbReference type="Gene3D" id="3.20.20.40">
    <property type="entry name" value="1, 4-beta cellobiohydrolase"/>
    <property type="match status" value="1"/>
</dbReference>
<evidence type="ECO:0000256" key="2">
    <source>
        <dbReference type="PIRSR" id="PIRSR001100-2"/>
    </source>
</evidence>
<evidence type="ECO:0000256" key="1">
    <source>
        <dbReference type="PIRSR" id="PIRSR001100-1"/>
    </source>
</evidence>
<keyword evidence="3" id="KW-0119">Carbohydrate metabolism</keyword>
<keyword evidence="3" id="KW-0326">Glycosidase</keyword>
<dbReference type="Proteomes" id="UP000473325">
    <property type="component" value="Unassembled WGS sequence"/>
</dbReference>
<name>A0A6L7ESA6_9ACTN</name>
<gene>
    <name evidence="5" type="ORF">GRQ65_12290</name>
</gene>
<dbReference type="EMBL" id="WUEK01000007">
    <property type="protein sequence ID" value="MXG90327.1"/>
    <property type="molecule type" value="Genomic_DNA"/>
</dbReference>
<dbReference type="Pfam" id="PF01341">
    <property type="entry name" value="Glyco_hydro_6"/>
    <property type="match status" value="1"/>
</dbReference>
<dbReference type="InterPro" id="IPR016288">
    <property type="entry name" value="Beta_cellobiohydrolase"/>
</dbReference>
<evidence type="ECO:0000313" key="6">
    <source>
        <dbReference type="Proteomes" id="UP000473325"/>
    </source>
</evidence>
<dbReference type="PROSITE" id="PS51257">
    <property type="entry name" value="PROKAR_LIPOPROTEIN"/>
    <property type="match status" value="1"/>
</dbReference>
<keyword evidence="3" id="KW-0732">Signal</keyword>
<dbReference type="SUPFAM" id="SSF51989">
    <property type="entry name" value="Glycosyl hydrolases family 6, cellulases"/>
    <property type="match status" value="1"/>
</dbReference>
<dbReference type="PRINTS" id="PR00733">
    <property type="entry name" value="GLHYDRLASE6"/>
</dbReference>
<keyword evidence="3" id="KW-0136">Cellulose degradation</keyword>
<keyword evidence="6" id="KW-1185">Reference proteome</keyword>
<feature type="binding site" evidence="2">
    <location>
        <position position="152"/>
    </location>
    <ligand>
        <name>substrate</name>
    </ligand>
</feature>
<accession>A0A6L7ESA6</accession>
<sequence length="440" mass="47239">MTRLCATAAALALVAALGAACSDSSTVPSSSELPSAPTTPVSSAATPTPTPTPVAEPTISAAEQRAARRAAKAQARAEAKRAARVAARQAKREARRQTLAELRAARQANPLAGRPWGNYYGDGDQAWAPYERSSGETRSLLGEIVLQPRSKWFGAWIPDGEIEGKVRDYIANAQDGDPDKLVQLATFRMKPWEHDACRSLPGPAEQAGYKAWTDALARGIGDSPVAITLQADGPFALCAPGGSGIYSSLIRYSAQVLGALPNAAVYIDAGAEDWLQGDPEEALRLLVPAGVEYVRGFSLNNTHYNSTELEVEFGARVVEALAARGITDKHFVVNTSSNGRPFRGYEYDGKGHFDNADLCRSVDDTTCVTLGIPPTTRVADPAWGMSAENRRAAALHCDAFMWIGRPWLFMQADPFDLQRALQLVRTWPYAQYADTAMTGG</sequence>